<name>A0A835P4M0_VANPL</name>
<feature type="compositionally biased region" description="Basic and acidic residues" evidence="1">
    <location>
        <begin position="67"/>
        <end position="79"/>
    </location>
</feature>
<evidence type="ECO:0000313" key="5">
    <source>
        <dbReference type="Proteomes" id="UP000639772"/>
    </source>
</evidence>
<gene>
    <name evidence="3" type="ORF">HPP92_028816</name>
    <name evidence="2" type="ORF">HPP92_028827</name>
</gene>
<dbReference type="Proteomes" id="UP000636800">
    <property type="component" value="Unassembled WGS sequence"/>
</dbReference>
<proteinExistence type="predicted"/>
<dbReference type="EMBL" id="JADCNM010000576">
    <property type="protein sequence ID" value="KAG0446449.1"/>
    <property type="molecule type" value="Genomic_DNA"/>
</dbReference>
<dbReference type="Proteomes" id="UP000639772">
    <property type="component" value="Unassembled WGS sequence"/>
</dbReference>
<dbReference type="EMBL" id="JADCNL010000575">
    <property type="protein sequence ID" value="KAG0446463.1"/>
    <property type="molecule type" value="Genomic_DNA"/>
</dbReference>
<evidence type="ECO:0000313" key="4">
    <source>
        <dbReference type="Proteomes" id="UP000636800"/>
    </source>
</evidence>
<evidence type="ECO:0000313" key="2">
    <source>
        <dbReference type="EMBL" id="KAG0446449.1"/>
    </source>
</evidence>
<comment type="caution">
    <text evidence="2">The sequence shown here is derived from an EMBL/GenBank/DDBJ whole genome shotgun (WGS) entry which is preliminary data.</text>
</comment>
<protein>
    <submittedName>
        <fullName evidence="2">Uncharacterized protein</fullName>
    </submittedName>
</protein>
<reference evidence="4 5" key="1">
    <citation type="journal article" date="2020" name="Nat. Food">
        <title>A phased Vanilla planifolia genome enables genetic improvement of flavour and production.</title>
        <authorList>
            <person name="Hasing T."/>
            <person name="Tang H."/>
            <person name="Brym M."/>
            <person name="Khazi F."/>
            <person name="Huang T."/>
            <person name="Chambers A.H."/>
        </authorList>
    </citation>
    <scope>NUCLEOTIDE SEQUENCE [LARGE SCALE GENOMIC DNA]</scope>
    <source>
        <tissue evidence="2">Leaf</tissue>
    </source>
</reference>
<organism evidence="2 5">
    <name type="scientific">Vanilla planifolia</name>
    <name type="common">Vanilla</name>
    <dbReference type="NCBI Taxonomy" id="51239"/>
    <lineage>
        <taxon>Eukaryota</taxon>
        <taxon>Viridiplantae</taxon>
        <taxon>Streptophyta</taxon>
        <taxon>Embryophyta</taxon>
        <taxon>Tracheophyta</taxon>
        <taxon>Spermatophyta</taxon>
        <taxon>Magnoliopsida</taxon>
        <taxon>Liliopsida</taxon>
        <taxon>Asparagales</taxon>
        <taxon>Orchidaceae</taxon>
        <taxon>Vanilloideae</taxon>
        <taxon>Vanilleae</taxon>
        <taxon>Vanilla</taxon>
    </lineage>
</organism>
<evidence type="ECO:0000256" key="1">
    <source>
        <dbReference type="SAM" id="MobiDB-lite"/>
    </source>
</evidence>
<sequence>MSSSHWWKGPPDLFVAQHRFSSLTINYPVEKLSCTHPPPTTEAPPHIRDSHEPLHAARSSAPSAENTRIRPETRSPAYKRREFLKNRRSWISSGRRLN</sequence>
<evidence type="ECO:0000313" key="3">
    <source>
        <dbReference type="EMBL" id="KAG0446463.1"/>
    </source>
</evidence>
<feature type="compositionally biased region" description="Basic and acidic residues" evidence="1">
    <location>
        <begin position="45"/>
        <end position="55"/>
    </location>
</feature>
<feature type="region of interest" description="Disordered" evidence="1">
    <location>
        <begin position="34"/>
        <end position="79"/>
    </location>
</feature>
<accession>A0A835P4M0</accession>
<dbReference type="AlphaFoldDB" id="A0A835P4M0"/>
<keyword evidence="4" id="KW-1185">Reference proteome</keyword>